<organism evidence="2 3">
    <name type="scientific">Bacteroides uniformis</name>
    <dbReference type="NCBI Taxonomy" id="820"/>
    <lineage>
        <taxon>Bacteria</taxon>
        <taxon>Pseudomonadati</taxon>
        <taxon>Bacteroidota</taxon>
        <taxon>Bacteroidia</taxon>
        <taxon>Bacteroidales</taxon>
        <taxon>Bacteroidaceae</taxon>
        <taxon>Bacteroides</taxon>
    </lineage>
</organism>
<evidence type="ECO:0000313" key="2">
    <source>
        <dbReference type="EMBL" id="RGN92336.1"/>
    </source>
</evidence>
<feature type="signal peptide" evidence="1">
    <location>
        <begin position="1"/>
        <end position="20"/>
    </location>
</feature>
<dbReference type="Proteomes" id="UP000260759">
    <property type="component" value="Unassembled WGS sequence"/>
</dbReference>
<evidence type="ECO:0000313" key="3">
    <source>
        <dbReference type="Proteomes" id="UP000260759"/>
    </source>
</evidence>
<reference evidence="2 3" key="1">
    <citation type="submission" date="2018-08" db="EMBL/GenBank/DDBJ databases">
        <title>A genome reference for cultivated species of the human gut microbiota.</title>
        <authorList>
            <person name="Zou Y."/>
            <person name="Xue W."/>
            <person name="Luo G."/>
        </authorList>
    </citation>
    <scope>NUCLEOTIDE SEQUENCE [LARGE SCALE GENOMIC DNA]</scope>
    <source>
        <strain evidence="2 3">OM03-4</strain>
    </source>
</reference>
<feature type="chain" id="PRO_5017672352" description="DUF3836 domain-containing protein" evidence="1">
    <location>
        <begin position="21"/>
        <end position="152"/>
    </location>
</feature>
<evidence type="ECO:0008006" key="4">
    <source>
        <dbReference type="Google" id="ProtNLM"/>
    </source>
</evidence>
<proteinExistence type="predicted"/>
<dbReference type="EMBL" id="QSVA01000013">
    <property type="protein sequence ID" value="RGN92336.1"/>
    <property type="molecule type" value="Genomic_DNA"/>
</dbReference>
<sequence>MLMKKFILLYLFTLCTVLCAYSQSAVYVIFTPIESDTKGVEHSVFNIHNLGGGVVHIFTIFELAKNTRKKLYFYRFEYDNRKDNVDNPFQVKSKDFLNSVNLVDWDLVEGKTNAESKYKYIMSHDKIYFIDRNESTNDSVKIYPVKRWVPKY</sequence>
<name>A0A3E5ETN9_BACUN</name>
<accession>A0A3E5ETN9</accession>
<comment type="caution">
    <text evidence="2">The sequence shown here is derived from an EMBL/GenBank/DDBJ whole genome shotgun (WGS) entry which is preliminary data.</text>
</comment>
<protein>
    <recommendedName>
        <fullName evidence="4">DUF3836 domain-containing protein</fullName>
    </recommendedName>
</protein>
<keyword evidence="1" id="KW-0732">Signal</keyword>
<gene>
    <name evidence="2" type="ORF">DXB37_14680</name>
</gene>
<evidence type="ECO:0000256" key="1">
    <source>
        <dbReference type="SAM" id="SignalP"/>
    </source>
</evidence>
<dbReference type="AlphaFoldDB" id="A0A3E5ETN9"/>